<dbReference type="PANTHER" id="PTHR30408:SF12">
    <property type="entry name" value="TYPE I RESTRICTION ENZYME MJAVIII SPECIFICITY SUBUNIT"/>
    <property type="match status" value="1"/>
</dbReference>
<dbReference type="InterPro" id="IPR000055">
    <property type="entry name" value="Restrct_endonuc_typeI_TRD"/>
</dbReference>
<evidence type="ECO:0000256" key="4">
    <source>
        <dbReference type="SAM" id="Coils"/>
    </source>
</evidence>
<dbReference type="Proteomes" id="UP000003221">
    <property type="component" value="Unassembled WGS sequence"/>
</dbReference>
<dbReference type="AlphaFoldDB" id="G5QC86"/>
<evidence type="ECO:0000256" key="2">
    <source>
        <dbReference type="ARBA" id="ARBA00022747"/>
    </source>
</evidence>
<dbReference type="PANTHER" id="PTHR30408">
    <property type="entry name" value="TYPE-1 RESTRICTION ENZYME ECOKI SPECIFICITY PROTEIN"/>
    <property type="match status" value="1"/>
</dbReference>
<evidence type="ECO:0000256" key="3">
    <source>
        <dbReference type="ARBA" id="ARBA00023125"/>
    </source>
</evidence>
<dbReference type="CDD" id="cd17256">
    <property type="entry name" value="RMtype1_S_EcoJA65PI-TRD1-CR1_like"/>
    <property type="match status" value="1"/>
</dbReference>
<evidence type="ECO:0000313" key="7">
    <source>
        <dbReference type="Proteomes" id="UP000003221"/>
    </source>
</evidence>
<proteinExistence type="inferred from homology"/>
<comment type="caution">
    <text evidence="6">The sequence shown here is derived from an EMBL/GenBank/DDBJ whole genome shotgun (WGS) entry which is preliminary data.</text>
</comment>
<dbReference type="Pfam" id="PF01420">
    <property type="entry name" value="Methylase_S"/>
    <property type="match status" value="2"/>
</dbReference>
<sequence length="459" mass="50596">MSMIMKMNKSQNLKSIPTGYKQTEVGIIPVDWKVSNIGDLCVIFGRIGFRGYTKADIVSQDQGVLSISPSNIIGGRTSFTHGTYITRQKYEESPEIKIYEDDILLVKTGSTYGKIALVKNLKEDATLNPQVVVFKRLKSPAAFLAYIMQSDIVQNQIEETIVGGAIPTLSQKVVLSYKIPLPAPREQLAIANVLSDTDALIIAIEQLIVKKKAIKTAFIQQLLTGRTRLPQYSKHPDGTIKSYKHTELGLIPVDWIISTIDECANKVGSGKTPTGGSSVYTEAGHPFVRSQNIGWGKLELSDIAYISDSIHKTFPGTELAENDVLLNITGASIGRCALSDFRIAGGNVNQHVCIIRVNSDKLIPKLLVELMNADIGQNQIDSFQAGGNREGLNFSQVRQLRFAIPKSLEEQNTIATILSDMDAELTALERKLAKFRDIKQGMMQQLLTGRIRLPLEQQP</sequence>
<dbReference type="InterPro" id="IPR044946">
    <property type="entry name" value="Restrct_endonuc_typeI_TRD_sf"/>
</dbReference>
<evidence type="ECO:0000256" key="1">
    <source>
        <dbReference type="ARBA" id="ARBA00010923"/>
    </source>
</evidence>
<feature type="coiled-coil region" evidence="4">
    <location>
        <begin position="418"/>
        <end position="445"/>
    </location>
</feature>
<dbReference type="Gene3D" id="1.10.287.1120">
    <property type="entry name" value="Bipartite methylase S protein"/>
    <property type="match status" value="2"/>
</dbReference>
<dbReference type="Gene3D" id="3.90.220.20">
    <property type="entry name" value="DNA methylase specificity domains"/>
    <property type="match status" value="2"/>
</dbReference>
<dbReference type="GO" id="GO:0009307">
    <property type="term" value="P:DNA restriction-modification system"/>
    <property type="evidence" value="ECO:0007669"/>
    <property type="project" value="UniProtKB-KW"/>
</dbReference>
<dbReference type="GO" id="GO:0003677">
    <property type="term" value="F:DNA binding"/>
    <property type="evidence" value="ECO:0007669"/>
    <property type="project" value="UniProtKB-KW"/>
</dbReference>
<evidence type="ECO:0000259" key="5">
    <source>
        <dbReference type="Pfam" id="PF01420"/>
    </source>
</evidence>
<name>G5QC86_SALMO</name>
<gene>
    <name evidence="6" type="ORF">LTSEMON_6222</name>
</gene>
<dbReference type="PATRIC" id="fig|913242.3.peg.5419"/>
<reference evidence="6 7" key="1">
    <citation type="journal article" date="2011" name="BMC Genomics">
        <title>Genome sequencing reveals diversification of virulence factor content and possible host adaptation in distinct subpopulations of Salmonella enterica.</title>
        <authorList>
            <person name="den Bakker H.C."/>
            <person name="Moreno Switt A.I."/>
            <person name="Govoni G."/>
            <person name="Cummings C.A."/>
            <person name="Ranieri M.L."/>
            <person name="Degoricija L."/>
            <person name="Hoelzer K."/>
            <person name="Rodriguez-Rivera L.D."/>
            <person name="Brown S."/>
            <person name="Bolchacova E."/>
            <person name="Furtado M.R."/>
            <person name="Wiedmann M."/>
        </authorList>
    </citation>
    <scope>NUCLEOTIDE SEQUENCE [LARGE SCALE GENOMIC DNA]</scope>
    <source>
        <strain evidence="6 7">S5-403</strain>
    </source>
</reference>
<keyword evidence="3" id="KW-0238">DNA-binding</keyword>
<keyword evidence="4" id="KW-0175">Coiled coil</keyword>
<accession>G5QC86</accession>
<feature type="domain" description="Type I restriction modification DNA specificity" evidence="5">
    <location>
        <begin position="29"/>
        <end position="206"/>
    </location>
</feature>
<dbReference type="EMBL" id="AFCS01001381">
    <property type="protein sequence ID" value="EHC71748.1"/>
    <property type="molecule type" value="Genomic_DNA"/>
</dbReference>
<dbReference type="REBASE" id="44039">
    <property type="entry name" value="S.Sen403ORF6223P"/>
</dbReference>
<keyword evidence="2" id="KW-0680">Restriction system</keyword>
<comment type="similarity">
    <text evidence="1">Belongs to the type-I restriction system S methylase family.</text>
</comment>
<evidence type="ECO:0000313" key="6">
    <source>
        <dbReference type="EMBL" id="EHC71748.1"/>
    </source>
</evidence>
<dbReference type="SUPFAM" id="SSF116734">
    <property type="entry name" value="DNA methylase specificity domain"/>
    <property type="match status" value="2"/>
</dbReference>
<feature type="domain" description="Type I restriction modification DNA specificity" evidence="5">
    <location>
        <begin position="252"/>
        <end position="431"/>
    </location>
</feature>
<dbReference type="InterPro" id="IPR052021">
    <property type="entry name" value="Type-I_RS_S_subunit"/>
</dbReference>
<protein>
    <submittedName>
        <fullName evidence="6">Type I restriction-modification system specificity subunit S</fullName>
    </submittedName>
</protein>
<organism evidence="6 7">
    <name type="scientific">Salmonella enterica subsp. enterica serovar Montevideo str. S5-403</name>
    <dbReference type="NCBI Taxonomy" id="913242"/>
    <lineage>
        <taxon>Bacteria</taxon>
        <taxon>Pseudomonadati</taxon>
        <taxon>Pseudomonadota</taxon>
        <taxon>Gammaproteobacteria</taxon>
        <taxon>Enterobacterales</taxon>
        <taxon>Enterobacteriaceae</taxon>
        <taxon>Salmonella</taxon>
    </lineage>
</organism>